<keyword evidence="5" id="KW-0902">Two-component regulatory system</keyword>
<evidence type="ECO:0000256" key="6">
    <source>
        <dbReference type="SAM" id="Phobius"/>
    </source>
</evidence>
<proteinExistence type="predicted"/>
<comment type="caution">
    <text evidence="8">The sequence shown here is derived from an EMBL/GenBank/DDBJ whole genome shotgun (WGS) entry which is preliminary data.</text>
</comment>
<dbReference type="PANTHER" id="PTHR24421">
    <property type="entry name" value="NITRATE/NITRITE SENSOR PROTEIN NARX-RELATED"/>
    <property type="match status" value="1"/>
</dbReference>
<dbReference type="Gene3D" id="6.10.340.10">
    <property type="match status" value="1"/>
</dbReference>
<keyword evidence="3" id="KW-0808">Transferase</keyword>
<sequence>MRREGRSLVVGIALRILLVGTLCLGIATLWLVRDTAAELRRDAQASAQRVAELFGSRTTYIGLMSLSIGGVAPSPVFYDWQDYPAPYLIAPGVCVEFGQSDETKRRRCGAWDPDAVAPPAWFSGIFAGLLDAPSPARVEVIYRNRVYGEVTAHLDPTAAHGRAWSRVRVLLGVALVMTTAIGGLSALVIWHALLPFRQILHGLRAFETGDFSQRLPLFRALEFRRLARAYNDIASALARGRDERKALTRKLFSVQENERRMIARELHDQFGQCLTATRAIAAAIERRADPDDAELAEDARTISQISADMMDDLKRALFRLRPPELDQLGLELALTRMVNGWRARSGGTRFTLSISGDCNGLAEDVSLSVYRIVQECLTNAMRHGAPSQVSVSVTVAAGGLVRISVADDGGGAVGHPQEDEASGFGLLGIRERVEALGGETVIEQGGEKFEVVATIPPAQD</sequence>
<reference evidence="8" key="1">
    <citation type="submission" date="2020-12" db="EMBL/GenBank/DDBJ databases">
        <title>Bacterial taxonomy.</title>
        <authorList>
            <person name="Pan X."/>
        </authorList>
    </citation>
    <scope>NUCLEOTIDE SEQUENCE</scope>
    <source>
        <strain evidence="8">M0105</strain>
    </source>
</reference>
<evidence type="ECO:0000259" key="7">
    <source>
        <dbReference type="PROSITE" id="PS50885"/>
    </source>
</evidence>
<dbReference type="Pfam" id="PF02518">
    <property type="entry name" value="HATPase_c"/>
    <property type="match status" value="1"/>
</dbReference>
<evidence type="ECO:0000256" key="4">
    <source>
        <dbReference type="ARBA" id="ARBA00022777"/>
    </source>
</evidence>
<dbReference type="Gene3D" id="1.20.5.1930">
    <property type="match status" value="1"/>
</dbReference>
<comment type="subcellular location">
    <subcellularLocation>
        <location evidence="1">Membrane</location>
    </subcellularLocation>
</comment>
<dbReference type="GO" id="GO:0016020">
    <property type="term" value="C:membrane"/>
    <property type="evidence" value="ECO:0007669"/>
    <property type="project" value="UniProtKB-SubCell"/>
</dbReference>
<dbReference type="EMBL" id="JAEHHL010000001">
    <property type="protein sequence ID" value="MBK0398186.1"/>
    <property type="molecule type" value="Genomic_DNA"/>
</dbReference>
<evidence type="ECO:0000256" key="2">
    <source>
        <dbReference type="ARBA" id="ARBA00022553"/>
    </source>
</evidence>
<dbReference type="SMART" id="SM00304">
    <property type="entry name" value="HAMP"/>
    <property type="match status" value="1"/>
</dbReference>
<dbReference type="InterPro" id="IPR011712">
    <property type="entry name" value="Sig_transdc_His_kin_sub3_dim/P"/>
</dbReference>
<feature type="transmembrane region" description="Helical" evidence="6">
    <location>
        <begin position="12"/>
        <end position="32"/>
    </location>
</feature>
<dbReference type="Proteomes" id="UP000655420">
    <property type="component" value="Unassembled WGS sequence"/>
</dbReference>
<protein>
    <submittedName>
        <fullName evidence="8">Sensor histidine kinase</fullName>
    </submittedName>
</protein>
<dbReference type="PANTHER" id="PTHR24421:SF58">
    <property type="entry name" value="SIGNAL TRANSDUCTION HISTIDINE-PROTEIN KINASE_PHOSPHATASE UHPB"/>
    <property type="match status" value="1"/>
</dbReference>
<feature type="transmembrane region" description="Helical" evidence="6">
    <location>
        <begin position="169"/>
        <end position="193"/>
    </location>
</feature>
<dbReference type="SMART" id="SM00387">
    <property type="entry name" value="HATPase_c"/>
    <property type="match status" value="1"/>
</dbReference>
<keyword evidence="6" id="KW-0812">Transmembrane</keyword>
<dbReference type="GO" id="GO:0046983">
    <property type="term" value="F:protein dimerization activity"/>
    <property type="evidence" value="ECO:0007669"/>
    <property type="project" value="InterPro"/>
</dbReference>
<evidence type="ECO:0000256" key="1">
    <source>
        <dbReference type="ARBA" id="ARBA00004370"/>
    </source>
</evidence>
<evidence type="ECO:0000256" key="3">
    <source>
        <dbReference type="ARBA" id="ARBA00022679"/>
    </source>
</evidence>
<dbReference type="CDD" id="cd06225">
    <property type="entry name" value="HAMP"/>
    <property type="match status" value="1"/>
</dbReference>
<evidence type="ECO:0000313" key="9">
    <source>
        <dbReference type="Proteomes" id="UP000655420"/>
    </source>
</evidence>
<gene>
    <name evidence="8" type="ORF">H0I76_03210</name>
</gene>
<keyword evidence="4 8" id="KW-0418">Kinase</keyword>
<dbReference type="AlphaFoldDB" id="A0A8J7M4D1"/>
<keyword evidence="2" id="KW-0597">Phosphoprotein</keyword>
<dbReference type="InterPro" id="IPR003660">
    <property type="entry name" value="HAMP_dom"/>
</dbReference>
<organism evidence="8 9">
    <name type="scientific">Thermohalobaculum xanthum</name>
    <dbReference type="NCBI Taxonomy" id="2753746"/>
    <lineage>
        <taxon>Bacteria</taxon>
        <taxon>Pseudomonadati</taxon>
        <taxon>Pseudomonadota</taxon>
        <taxon>Alphaproteobacteria</taxon>
        <taxon>Rhodobacterales</taxon>
        <taxon>Paracoccaceae</taxon>
        <taxon>Thermohalobaculum</taxon>
    </lineage>
</organism>
<dbReference type="Pfam" id="PF00672">
    <property type="entry name" value="HAMP"/>
    <property type="match status" value="1"/>
</dbReference>
<dbReference type="InterPro" id="IPR050482">
    <property type="entry name" value="Sensor_HK_TwoCompSys"/>
</dbReference>
<dbReference type="InterPro" id="IPR036890">
    <property type="entry name" value="HATPase_C_sf"/>
</dbReference>
<dbReference type="PROSITE" id="PS50885">
    <property type="entry name" value="HAMP"/>
    <property type="match status" value="1"/>
</dbReference>
<feature type="domain" description="HAMP" evidence="7">
    <location>
        <begin position="190"/>
        <end position="242"/>
    </location>
</feature>
<evidence type="ECO:0000256" key="5">
    <source>
        <dbReference type="ARBA" id="ARBA00023012"/>
    </source>
</evidence>
<keyword evidence="6" id="KW-0472">Membrane</keyword>
<dbReference type="Pfam" id="PF07730">
    <property type="entry name" value="HisKA_3"/>
    <property type="match status" value="1"/>
</dbReference>
<dbReference type="SUPFAM" id="SSF55874">
    <property type="entry name" value="ATPase domain of HSP90 chaperone/DNA topoisomerase II/histidine kinase"/>
    <property type="match status" value="1"/>
</dbReference>
<evidence type="ECO:0000313" key="8">
    <source>
        <dbReference type="EMBL" id="MBK0398186.1"/>
    </source>
</evidence>
<dbReference type="InterPro" id="IPR003594">
    <property type="entry name" value="HATPase_dom"/>
</dbReference>
<keyword evidence="9" id="KW-1185">Reference proteome</keyword>
<accession>A0A8J7M4D1</accession>
<keyword evidence="6" id="KW-1133">Transmembrane helix</keyword>
<dbReference type="CDD" id="cd16917">
    <property type="entry name" value="HATPase_UhpB-NarQ-NarX-like"/>
    <property type="match status" value="1"/>
</dbReference>
<dbReference type="GO" id="GO:0000155">
    <property type="term" value="F:phosphorelay sensor kinase activity"/>
    <property type="evidence" value="ECO:0007669"/>
    <property type="project" value="InterPro"/>
</dbReference>
<dbReference type="Gene3D" id="3.30.565.10">
    <property type="entry name" value="Histidine kinase-like ATPase, C-terminal domain"/>
    <property type="match status" value="1"/>
</dbReference>
<dbReference type="RefSeq" id="WP_200606966.1">
    <property type="nucleotide sequence ID" value="NZ_JAEHHL010000001.1"/>
</dbReference>
<name>A0A8J7M4D1_9RHOB</name>